<dbReference type="InterPro" id="IPR005849">
    <property type="entry name" value="GalP_Utransf_N"/>
</dbReference>
<dbReference type="InterPro" id="IPR036265">
    <property type="entry name" value="HIT-like_sf"/>
</dbReference>
<dbReference type="InterPro" id="IPR053177">
    <property type="entry name" value="ADP-glucose_phosphorylase"/>
</dbReference>
<dbReference type="PANTHER" id="PTHR42763">
    <property type="entry name" value="ADP-GLUCOSE PHOSPHORYLASE"/>
    <property type="match status" value="1"/>
</dbReference>
<evidence type="ECO:0000313" key="6">
    <source>
        <dbReference type="Proteomes" id="UP000177103"/>
    </source>
</evidence>
<gene>
    <name evidence="5" type="ORF">A2Y57_01240</name>
</gene>
<proteinExistence type="predicted"/>
<evidence type="ECO:0000259" key="4">
    <source>
        <dbReference type="Pfam" id="PF01087"/>
    </source>
</evidence>
<evidence type="ECO:0000256" key="2">
    <source>
        <dbReference type="ARBA" id="ARBA00022695"/>
    </source>
</evidence>
<protein>
    <recommendedName>
        <fullName evidence="4">Galactose-1-phosphate uridyl transferase N-terminal domain-containing protein</fullName>
    </recommendedName>
</protein>
<dbReference type="GO" id="GO:0008108">
    <property type="term" value="F:UDP-glucose:hexose-1-phosphate uridylyltransferase activity"/>
    <property type="evidence" value="ECO:0007669"/>
    <property type="project" value="InterPro"/>
</dbReference>
<keyword evidence="2" id="KW-0548">Nucleotidyltransferase</keyword>
<dbReference type="AlphaFoldDB" id="A0A1G1W9Y5"/>
<dbReference type="GO" id="GO:0006012">
    <property type="term" value="P:galactose metabolic process"/>
    <property type="evidence" value="ECO:0007669"/>
    <property type="project" value="InterPro"/>
</dbReference>
<dbReference type="Gene3D" id="3.30.428.10">
    <property type="entry name" value="HIT-like"/>
    <property type="match status" value="3"/>
</dbReference>
<evidence type="ECO:0000256" key="1">
    <source>
        <dbReference type="ARBA" id="ARBA00022679"/>
    </source>
</evidence>
<dbReference type="SUPFAM" id="SSF54197">
    <property type="entry name" value="HIT-like"/>
    <property type="match status" value="2"/>
</dbReference>
<evidence type="ECO:0000313" key="5">
    <source>
        <dbReference type="EMBL" id="OGY24512.1"/>
    </source>
</evidence>
<name>A0A1G1W9Y5_9BACT</name>
<dbReference type="EMBL" id="MHCQ01000023">
    <property type="protein sequence ID" value="OGY24512.1"/>
    <property type="molecule type" value="Genomic_DNA"/>
</dbReference>
<feature type="domain" description="Galactose-1-phosphate uridyl transferase N-terminal" evidence="4">
    <location>
        <begin position="79"/>
        <end position="141"/>
    </location>
</feature>
<dbReference type="Proteomes" id="UP000177103">
    <property type="component" value="Unassembled WGS sequence"/>
</dbReference>
<reference evidence="5 6" key="1">
    <citation type="journal article" date="2016" name="Nat. Commun.">
        <title>Thousands of microbial genomes shed light on interconnected biogeochemical processes in an aquifer system.</title>
        <authorList>
            <person name="Anantharaman K."/>
            <person name="Brown C.T."/>
            <person name="Hug L.A."/>
            <person name="Sharon I."/>
            <person name="Castelle C.J."/>
            <person name="Probst A.J."/>
            <person name="Thomas B.C."/>
            <person name="Singh A."/>
            <person name="Wilkins M.J."/>
            <person name="Karaoz U."/>
            <person name="Brodie E.L."/>
            <person name="Williams K.H."/>
            <person name="Hubbard S.S."/>
            <person name="Banfield J.F."/>
        </authorList>
    </citation>
    <scope>NUCLEOTIDE SEQUENCE [LARGE SCALE GENOMIC DNA]</scope>
</reference>
<dbReference type="PANTHER" id="PTHR42763:SF2">
    <property type="entry name" value="ADP-GLUCOSE PHOSPHORYLASE"/>
    <property type="match status" value="1"/>
</dbReference>
<keyword evidence="3" id="KW-0119">Carbohydrate metabolism</keyword>
<accession>A0A1G1W9Y5</accession>
<comment type="caution">
    <text evidence="5">The sequence shown here is derived from an EMBL/GenBank/DDBJ whole genome shotgun (WGS) entry which is preliminary data.</text>
</comment>
<evidence type="ECO:0000256" key="3">
    <source>
        <dbReference type="ARBA" id="ARBA00023277"/>
    </source>
</evidence>
<keyword evidence="1" id="KW-0808">Transferase</keyword>
<organism evidence="5 6">
    <name type="scientific">Candidatus Woykebacteria bacterium RBG_13_40_7b</name>
    <dbReference type="NCBI Taxonomy" id="1802594"/>
    <lineage>
        <taxon>Bacteria</taxon>
        <taxon>Candidatus Woykeibacteriota</taxon>
    </lineage>
</organism>
<dbReference type="Pfam" id="PF01087">
    <property type="entry name" value="GalP_UDP_transf"/>
    <property type="match status" value="1"/>
</dbReference>
<sequence length="273" mass="31688">MEGQLKYIFDKVNDRWVISSPRRAKRPGLKETLPKKFCPFCPGNEKYEKEILRIGEGLSQSAGWQVRVVPNKYPFSANHEIVIHSPDHHKNIDELPEAQAKRIFEVFKNRALTYREEGTVFIFHNHGRSAGESLTHPHSQIVVLPKEVKLNLAKIPEEKKTIWKGKFFNLVLPEASQYSYEVWFIRSAENKLFYEASDEEIQELVWAMKKVLNKLSKKFGAGFSFNFYIYPYENWYLRVVPRSHSIGGLEVGTGIFVNSADSEEVEKFLKTAF</sequence>